<sequence>MQQPLVSIIIPAYNSAKYLADAIQSALNQTWGYTEIIVIDDGSTDNSLAIAKGFECENVKVFSQPNKGAGAARNKGLQEAKGDYIQFLDGDDLLSPDKIAVQLAALANNEGRIAVCSIVHFNDNDLTEANIPSPYEESFLNNDDDPVHFITDLLGGYRETGSMIAIHAWLISKEIIDSAGPWNEELTIDDDGEYFCRVILNSKGIVKTPGFCYYRKYTDADKVFAYRRNKEKLFKSALKAVLLKRDYLQSRTNTPAIQKAIYRQLMHLAVLFYIEQPALYKQVIKELKHYPVYKFKPVLGGRVINFISGVFGWRVSKRLQFYYVKILR</sequence>
<dbReference type="GO" id="GO:0016758">
    <property type="term" value="F:hexosyltransferase activity"/>
    <property type="evidence" value="ECO:0007669"/>
    <property type="project" value="UniProtKB-ARBA"/>
</dbReference>
<dbReference type="InterPro" id="IPR001173">
    <property type="entry name" value="Glyco_trans_2-like"/>
</dbReference>
<protein>
    <submittedName>
        <fullName evidence="2">Glycosyltransferase family 2 protein</fullName>
    </submittedName>
</protein>
<name>A0A4Q5LQA2_9SPHI</name>
<proteinExistence type="predicted"/>
<accession>A0A4Q5LQA2</accession>
<feature type="domain" description="Glycosyltransferase 2-like" evidence="1">
    <location>
        <begin position="7"/>
        <end position="157"/>
    </location>
</feature>
<evidence type="ECO:0000259" key="1">
    <source>
        <dbReference type="Pfam" id="PF00535"/>
    </source>
</evidence>
<evidence type="ECO:0000313" key="3">
    <source>
        <dbReference type="Proteomes" id="UP000293331"/>
    </source>
</evidence>
<dbReference type="Proteomes" id="UP000293331">
    <property type="component" value="Unassembled WGS sequence"/>
</dbReference>
<keyword evidence="3" id="KW-1185">Reference proteome</keyword>
<dbReference type="Gene3D" id="3.90.550.10">
    <property type="entry name" value="Spore Coat Polysaccharide Biosynthesis Protein SpsA, Chain A"/>
    <property type="match status" value="1"/>
</dbReference>
<dbReference type="EMBL" id="SEWG01000002">
    <property type="protein sequence ID" value="RYU91617.1"/>
    <property type="molecule type" value="Genomic_DNA"/>
</dbReference>
<dbReference type="CDD" id="cd00761">
    <property type="entry name" value="Glyco_tranf_GTA_type"/>
    <property type="match status" value="1"/>
</dbReference>
<gene>
    <name evidence="2" type="ORF">EWM62_06670</name>
</gene>
<dbReference type="PANTHER" id="PTHR22916:SF3">
    <property type="entry name" value="UDP-GLCNAC:BETAGAL BETA-1,3-N-ACETYLGLUCOSAMINYLTRANSFERASE-LIKE PROTEIN 1"/>
    <property type="match status" value="1"/>
</dbReference>
<dbReference type="InterPro" id="IPR029044">
    <property type="entry name" value="Nucleotide-diphossugar_trans"/>
</dbReference>
<keyword evidence="2" id="KW-0808">Transferase</keyword>
<dbReference type="RefSeq" id="WP_129875874.1">
    <property type="nucleotide sequence ID" value="NZ_SEWG01000002.1"/>
</dbReference>
<dbReference type="AlphaFoldDB" id="A0A4Q5LQA2"/>
<evidence type="ECO:0000313" key="2">
    <source>
        <dbReference type="EMBL" id="RYU91617.1"/>
    </source>
</evidence>
<dbReference type="PANTHER" id="PTHR22916">
    <property type="entry name" value="GLYCOSYLTRANSFERASE"/>
    <property type="match status" value="1"/>
</dbReference>
<comment type="caution">
    <text evidence="2">The sequence shown here is derived from an EMBL/GenBank/DDBJ whole genome shotgun (WGS) entry which is preliminary data.</text>
</comment>
<dbReference type="Pfam" id="PF00535">
    <property type="entry name" value="Glycos_transf_2"/>
    <property type="match status" value="1"/>
</dbReference>
<reference evidence="2 3" key="1">
    <citation type="submission" date="2019-02" db="EMBL/GenBank/DDBJ databases">
        <title>Bacterial novel species Mucilaginibacter sp. 17JY9-4 isolated from soil.</title>
        <authorList>
            <person name="Jung H.-Y."/>
        </authorList>
    </citation>
    <scope>NUCLEOTIDE SEQUENCE [LARGE SCALE GENOMIC DNA]</scope>
    <source>
        <strain evidence="2 3">17JY9-4</strain>
    </source>
</reference>
<dbReference type="SUPFAM" id="SSF53448">
    <property type="entry name" value="Nucleotide-diphospho-sugar transferases"/>
    <property type="match status" value="1"/>
</dbReference>
<dbReference type="OrthoDB" id="597270at2"/>
<organism evidence="2 3">
    <name type="scientific">Mucilaginibacter terrigena</name>
    <dbReference type="NCBI Taxonomy" id="2492395"/>
    <lineage>
        <taxon>Bacteria</taxon>
        <taxon>Pseudomonadati</taxon>
        <taxon>Bacteroidota</taxon>
        <taxon>Sphingobacteriia</taxon>
        <taxon>Sphingobacteriales</taxon>
        <taxon>Sphingobacteriaceae</taxon>
        <taxon>Mucilaginibacter</taxon>
    </lineage>
</organism>